<keyword evidence="9" id="KW-0413">Isomerase</keyword>
<feature type="domain" description="SIS" evidence="11">
    <location>
        <begin position="27"/>
        <end position="148"/>
    </location>
</feature>
<evidence type="ECO:0000256" key="10">
    <source>
        <dbReference type="ARBA" id="ARBA00023277"/>
    </source>
</evidence>
<accession>A0A382KVJ0</accession>
<comment type="cofactor">
    <cofactor evidence="2">
        <name>Zn(2+)</name>
        <dbReference type="ChEBI" id="CHEBI:29105"/>
    </cofactor>
</comment>
<dbReference type="GO" id="GO:0008968">
    <property type="term" value="F:D-sedoheptulose 7-phosphate isomerase activity"/>
    <property type="evidence" value="ECO:0007669"/>
    <property type="project" value="InterPro"/>
</dbReference>
<dbReference type="InterPro" id="IPR050099">
    <property type="entry name" value="SIS_GmhA/DiaA_subfam"/>
</dbReference>
<dbReference type="HAMAP" id="MF_00067">
    <property type="entry name" value="GmhA"/>
    <property type="match status" value="1"/>
</dbReference>
<name>A0A382KVJ0_9ZZZZ</name>
<reference evidence="12" key="1">
    <citation type="submission" date="2018-05" db="EMBL/GenBank/DDBJ databases">
        <authorList>
            <person name="Lanie J.A."/>
            <person name="Ng W.-L."/>
            <person name="Kazmierczak K.M."/>
            <person name="Andrzejewski T.M."/>
            <person name="Davidsen T.M."/>
            <person name="Wayne K.J."/>
            <person name="Tettelin H."/>
            <person name="Glass J.I."/>
            <person name="Rusch D."/>
            <person name="Podicherti R."/>
            <person name="Tsui H.-C.T."/>
            <person name="Winkler M.E."/>
        </authorList>
    </citation>
    <scope>NUCLEOTIDE SEQUENCE</scope>
</reference>
<dbReference type="CDD" id="cd05006">
    <property type="entry name" value="SIS_GmhA"/>
    <property type="match status" value="1"/>
</dbReference>
<dbReference type="InterPro" id="IPR035461">
    <property type="entry name" value="GmhA/DiaA"/>
</dbReference>
<evidence type="ECO:0000259" key="11">
    <source>
        <dbReference type="Pfam" id="PF13580"/>
    </source>
</evidence>
<keyword evidence="10" id="KW-0119">Carbohydrate metabolism</keyword>
<keyword evidence="8" id="KW-0862">Zinc</keyword>
<gene>
    <name evidence="12" type="ORF">METZ01_LOCUS281334</name>
</gene>
<dbReference type="GO" id="GO:0046872">
    <property type="term" value="F:metal ion binding"/>
    <property type="evidence" value="ECO:0007669"/>
    <property type="project" value="UniProtKB-KW"/>
</dbReference>
<sequence length="198" mass="21435">MIRAIDKISAHIQESINAKSKLLSSREILENLEEASSLLIKILQTKGKIMLIGNGGSAADSQHLAAEFITRLNFDRGSLPAIALSTDTSVLTAISNDYDFTSVFSRQIEAIGNEGDALISISTSGQSANIVKAAQIAKDKNIKIISLIGSKESKLHELSDIVLTTKVTNTARIQEIHILYGHILCSLVEESIFKNDKS</sequence>
<evidence type="ECO:0000313" key="12">
    <source>
        <dbReference type="EMBL" id="SVC28480.1"/>
    </source>
</evidence>
<keyword evidence="7" id="KW-0479">Metal-binding</keyword>
<dbReference type="SUPFAM" id="SSF53697">
    <property type="entry name" value="SIS domain"/>
    <property type="match status" value="1"/>
</dbReference>
<dbReference type="AlphaFoldDB" id="A0A382KVJ0"/>
<protein>
    <recommendedName>
        <fullName evidence="5">D-sedoheptulose-7-phosphate isomerase</fullName>
        <ecNumber evidence="5">5.3.1.28</ecNumber>
    </recommendedName>
</protein>
<evidence type="ECO:0000256" key="3">
    <source>
        <dbReference type="ARBA" id="ARBA00004496"/>
    </source>
</evidence>
<dbReference type="GO" id="GO:1901135">
    <property type="term" value="P:carbohydrate derivative metabolic process"/>
    <property type="evidence" value="ECO:0007669"/>
    <property type="project" value="InterPro"/>
</dbReference>
<dbReference type="GO" id="GO:0097367">
    <property type="term" value="F:carbohydrate derivative binding"/>
    <property type="evidence" value="ECO:0007669"/>
    <property type="project" value="InterPro"/>
</dbReference>
<evidence type="ECO:0000256" key="9">
    <source>
        <dbReference type="ARBA" id="ARBA00023235"/>
    </source>
</evidence>
<evidence type="ECO:0000256" key="8">
    <source>
        <dbReference type="ARBA" id="ARBA00022833"/>
    </source>
</evidence>
<comment type="subcellular location">
    <subcellularLocation>
        <location evidence="3">Cytoplasm</location>
    </subcellularLocation>
</comment>
<comment type="similarity">
    <text evidence="4">Belongs to the SIS family. GmhA subfamily.</text>
</comment>
<organism evidence="12">
    <name type="scientific">marine metagenome</name>
    <dbReference type="NCBI Taxonomy" id="408172"/>
    <lineage>
        <taxon>unclassified sequences</taxon>
        <taxon>metagenomes</taxon>
        <taxon>ecological metagenomes</taxon>
    </lineage>
</organism>
<dbReference type="InterPro" id="IPR004515">
    <property type="entry name" value="Phosphoheptose_Isoase"/>
</dbReference>
<dbReference type="InterPro" id="IPR001347">
    <property type="entry name" value="SIS_dom"/>
</dbReference>
<dbReference type="EMBL" id="UINC01083104">
    <property type="protein sequence ID" value="SVC28480.1"/>
    <property type="molecule type" value="Genomic_DNA"/>
</dbReference>
<proteinExistence type="inferred from homology"/>
<dbReference type="PANTHER" id="PTHR30390:SF6">
    <property type="entry name" value="DNAA INITIATOR-ASSOCIATING PROTEIN DIAA"/>
    <property type="match status" value="1"/>
</dbReference>
<dbReference type="EC" id="5.3.1.28" evidence="5"/>
<evidence type="ECO:0000256" key="4">
    <source>
        <dbReference type="ARBA" id="ARBA00009894"/>
    </source>
</evidence>
<keyword evidence="6" id="KW-0963">Cytoplasm</keyword>
<dbReference type="GO" id="GO:0005737">
    <property type="term" value="C:cytoplasm"/>
    <property type="evidence" value="ECO:0007669"/>
    <property type="project" value="UniProtKB-SubCell"/>
</dbReference>
<evidence type="ECO:0000256" key="1">
    <source>
        <dbReference type="ARBA" id="ARBA00000348"/>
    </source>
</evidence>
<evidence type="ECO:0000256" key="5">
    <source>
        <dbReference type="ARBA" id="ARBA00012580"/>
    </source>
</evidence>
<dbReference type="PANTHER" id="PTHR30390">
    <property type="entry name" value="SEDOHEPTULOSE 7-PHOSPHATE ISOMERASE / DNAA INITIATOR-ASSOCIATING FACTOR FOR REPLICATION INITIATION"/>
    <property type="match status" value="1"/>
</dbReference>
<comment type="catalytic activity">
    <reaction evidence="1">
        <text>2 D-sedoheptulose 7-phosphate = D-glycero-alpha-D-manno-heptose 7-phosphate + D-glycero-beta-D-manno-heptose 7-phosphate</text>
        <dbReference type="Rhea" id="RHEA:27489"/>
        <dbReference type="ChEBI" id="CHEBI:57483"/>
        <dbReference type="ChEBI" id="CHEBI:60203"/>
        <dbReference type="ChEBI" id="CHEBI:60204"/>
        <dbReference type="EC" id="5.3.1.28"/>
    </reaction>
</comment>
<dbReference type="Gene3D" id="3.40.50.10490">
    <property type="entry name" value="Glucose-6-phosphate isomerase like protein, domain 1"/>
    <property type="match status" value="1"/>
</dbReference>
<dbReference type="Pfam" id="PF13580">
    <property type="entry name" value="SIS_2"/>
    <property type="match status" value="1"/>
</dbReference>
<evidence type="ECO:0000256" key="6">
    <source>
        <dbReference type="ARBA" id="ARBA00022490"/>
    </source>
</evidence>
<dbReference type="InterPro" id="IPR046348">
    <property type="entry name" value="SIS_dom_sf"/>
</dbReference>
<evidence type="ECO:0000256" key="7">
    <source>
        <dbReference type="ARBA" id="ARBA00022723"/>
    </source>
</evidence>
<evidence type="ECO:0000256" key="2">
    <source>
        <dbReference type="ARBA" id="ARBA00001947"/>
    </source>
</evidence>